<evidence type="ECO:0000256" key="3">
    <source>
        <dbReference type="ARBA" id="ARBA00022448"/>
    </source>
</evidence>
<feature type="transmembrane region" description="Helical" evidence="7">
    <location>
        <begin position="389"/>
        <end position="410"/>
    </location>
</feature>
<comment type="subcellular location">
    <subcellularLocation>
        <location evidence="1">Cell membrane</location>
        <topology evidence="1">Multi-pass membrane protein</topology>
    </subcellularLocation>
</comment>
<comment type="similarity">
    <text evidence="2">Belongs to the major facilitator superfamily. Sugar transporter (TC 2.A.1.1) family.</text>
</comment>
<dbReference type="Pfam" id="PF00083">
    <property type="entry name" value="Sugar_tr"/>
    <property type="match status" value="1"/>
</dbReference>
<evidence type="ECO:0000313" key="11">
    <source>
        <dbReference type="Proteomes" id="UP000250080"/>
    </source>
</evidence>
<feature type="transmembrane region" description="Helical" evidence="7">
    <location>
        <begin position="124"/>
        <end position="142"/>
    </location>
</feature>
<dbReference type="InterPro" id="IPR020846">
    <property type="entry name" value="MFS_dom"/>
</dbReference>
<sequence length="462" mass="49785">MTSGTSPSQGSPQVLTTTGFDEVDTPQMRRFQRRVTLLSAGGTFLDGFDLTVIAVALPLIKDEWHITALQQSIIVSAALVGSLIGALWLGHLTDRHGRKAMYVIDLLGFVVFGALTAFAPSVLWLIIFRFLLGLGIGADYPISATLVSEFSSNKRRGMHSTSLAAFWFVGSVFAYIVGLIVAPMGDLAWRAMLLVGAAVALVVFFMRIKLPESPRWLIAHGREQDAREVMHRVTGLQVAEHIKLVVPEAVPARKLFTPRFLKRTIFTCGFWFCYSTAYYAISMYTPTILAPFTKGDRTANIVGSGVVAIIGLIGSIIGMNTVDRWGRRPLIITSFAGLTISLAIIGVNTSPSLGFLIVLFSSAVLFANAGGGILNFVYPVELFPTNIRATASGLATSVSRFGSILGVLVFPNVVKAWGQNSAIWIFAAVGALGTIICIALAPETKNRTLEELNPEPGEPAHV</sequence>
<dbReference type="EMBL" id="LT576035">
    <property type="protein sequence ID" value="SBN39674.1"/>
    <property type="molecule type" value="Genomic_DNA"/>
</dbReference>
<keyword evidence="3" id="KW-0813">Transport</keyword>
<feature type="transmembrane region" description="Helical" evidence="7">
    <location>
        <begin position="353"/>
        <end position="377"/>
    </location>
</feature>
<accession>A0A2C7AXG5</accession>
<dbReference type="CDD" id="cd17316">
    <property type="entry name" value="MFS_SV2_like"/>
    <property type="match status" value="1"/>
</dbReference>
<evidence type="ECO:0000256" key="1">
    <source>
        <dbReference type="ARBA" id="ARBA00004651"/>
    </source>
</evidence>
<dbReference type="InterPro" id="IPR005829">
    <property type="entry name" value="Sugar_transporter_CS"/>
</dbReference>
<feature type="transmembrane region" description="Helical" evidence="7">
    <location>
        <begin position="329"/>
        <end position="347"/>
    </location>
</feature>
<dbReference type="RefSeq" id="WP_044635915.1">
    <property type="nucleotide sequence ID" value="NZ_CCYR01000037.1"/>
</dbReference>
<dbReference type="InterPro" id="IPR005828">
    <property type="entry name" value="MFS_sugar_transport-like"/>
</dbReference>
<feature type="transmembrane region" description="Helical" evidence="7">
    <location>
        <begin position="260"/>
        <end position="281"/>
    </location>
</feature>
<evidence type="ECO:0000313" key="10">
    <source>
        <dbReference type="EMBL" id="SCQ74501.1"/>
    </source>
</evidence>
<feature type="transmembrane region" description="Helical" evidence="7">
    <location>
        <begin position="187"/>
        <end position="206"/>
    </location>
</feature>
<evidence type="ECO:0000256" key="4">
    <source>
        <dbReference type="ARBA" id="ARBA00022692"/>
    </source>
</evidence>
<keyword evidence="6 7" id="KW-0472">Membrane</keyword>
<keyword evidence="5 7" id="KW-1133">Transmembrane helix</keyword>
<feature type="transmembrane region" description="Helical" evidence="7">
    <location>
        <begin position="37"/>
        <end position="60"/>
    </location>
</feature>
<feature type="domain" description="Major facilitator superfamily (MFS) profile" evidence="8">
    <location>
        <begin position="35"/>
        <end position="445"/>
    </location>
</feature>
<dbReference type="GO" id="GO:0022857">
    <property type="term" value="F:transmembrane transporter activity"/>
    <property type="evidence" value="ECO:0007669"/>
    <property type="project" value="InterPro"/>
</dbReference>
<feature type="transmembrane region" description="Helical" evidence="7">
    <location>
        <begin position="301"/>
        <end position="322"/>
    </location>
</feature>
<proteinExistence type="inferred from homology"/>
<dbReference type="Gene3D" id="1.20.1250.20">
    <property type="entry name" value="MFS general substrate transporter like domains"/>
    <property type="match status" value="1"/>
</dbReference>
<dbReference type="GO" id="GO:0005886">
    <property type="term" value="C:plasma membrane"/>
    <property type="evidence" value="ECO:0007669"/>
    <property type="project" value="UniProtKB-SubCell"/>
</dbReference>
<reference evidence="10 11" key="2">
    <citation type="submission" date="2016-09" db="EMBL/GenBank/DDBJ databases">
        <authorList>
            <person name="Laine KS P."/>
        </authorList>
    </citation>
    <scope>NUCLEOTIDE SEQUENCE [LARGE SCALE GENOMIC DNA]</scope>
    <source>
        <strain evidence="10">PFRJS-23</strain>
    </source>
</reference>
<evidence type="ECO:0000256" key="5">
    <source>
        <dbReference type="ARBA" id="ARBA00022989"/>
    </source>
</evidence>
<evidence type="ECO:0000256" key="6">
    <source>
        <dbReference type="ARBA" id="ARBA00023136"/>
    </source>
</evidence>
<evidence type="ECO:0000313" key="9">
    <source>
        <dbReference type="EMBL" id="SBN39674.1"/>
    </source>
</evidence>
<dbReference type="InterPro" id="IPR050814">
    <property type="entry name" value="Myo-inositol_Transporter"/>
</dbReference>
<dbReference type="PANTHER" id="PTHR48020:SF12">
    <property type="entry name" value="PROTON MYO-INOSITOL COTRANSPORTER"/>
    <property type="match status" value="1"/>
</dbReference>
<feature type="transmembrane region" description="Helical" evidence="7">
    <location>
        <begin position="163"/>
        <end position="181"/>
    </location>
</feature>
<feature type="transmembrane region" description="Helical" evidence="7">
    <location>
        <begin position="101"/>
        <end position="118"/>
    </location>
</feature>
<protein>
    <submittedName>
        <fullName evidence="9">Metabolite transport protein YaaU</fullName>
    </submittedName>
</protein>
<evidence type="ECO:0000256" key="2">
    <source>
        <dbReference type="ARBA" id="ARBA00010992"/>
    </source>
</evidence>
<feature type="transmembrane region" description="Helical" evidence="7">
    <location>
        <begin position="422"/>
        <end position="441"/>
    </location>
</feature>
<dbReference type="SUPFAM" id="SSF103473">
    <property type="entry name" value="MFS general substrate transporter"/>
    <property type="match status" value="1"/>
</dbReference>
<gene>
    <name evidence="9" type="ORF">PFR_JS10_2031</name>
    <name evidence="10" type="ORF">PFR_JS23_198</name>
</gene>
<name>A0A2C7AXG5_9ACTN</name>
<dbReference type="PROSITE" id="PS50850">
    <property type="entry name" value="MFS"/>
    <property type="match status" value="1"/>
</dbReference>
<dbReference type="InterPro" id="IPR036259">
    <property type="entry name" value="MFS_trans_sf"/>
</dbReference>
<organism evidence="9">
    <name type="scientific">Propionibacterium freudenreichii</name>
    <dbReference type="NCBI Taxonomy" id="1744"/>
    <lineage>
        <taxon>Bacteria</taxon>
        <taxon>Bacillati</taxon>
        <taxon>Actinomycetota</taxon>
        <taxon>Actinomycetes</taxon>
        <taxon>Propionibacteriales</taxon>
        <taxon>Propionibacteriaceae</taxon>
        <taxon>Propionibacterium</taxon>
    </lineage>
</organism>
<dbReference type="EMBL" id="LT618793">
    <property type="protein sequence ID" value="SCQ74501.1"/>
    <property type="molecule type" value="Genomic_DNA"/>
</dbReference>
<dbReference type="PROSITE" id="PS00216">
    <property type="entry name" value="SUGAR_TRANSPORT_1"/>
    <property type="match status" value="1"/>
</dbReference>
<evidence type="ECO:0000259" key="8">
    <source>
        <dbReference type="PROSITE" id="PS50850"/>
    </source>
</evidence>
<dbReference type="AlphaFoldDB" id="A0A2C7AXG5"/>
<evidence type="ECO:0000256" key="7">
    <source>
        <dbReference type="SAM" id="Phobius"/>
    </source>
</evidence>
<dbReference type="Proteomes" id="UP000250080">
    <property type="component" value="Chromosome I"/>
</dbReference>
<keyword evidence="4 7" id="KW-0812">Transmembrane</keyword>
<dbReference type="PANTHER" id="PTHR48020">
    <property type="entry name" value="PROTON MYO-INOSITOL COTRANSPORTER"/>
    <property type="match status" value="1"/>
</dbReference>
<reference evidence="9" key="1">
    <citation type="submission" date="2016-05" db="EMBL/GenBank/DDBJ databases">
        <authorList>
            <person name="Lavstsen T."/>
            <person name="Jespersen J.S."/>
        </authorList>
    </citation>
    <scope>NUCLEOTIDE SEQUENCE</scope>
    <source>
        <strain evidence="9">PFRJS10</strain>
    </source>
</reference>
<dbReference type="PROSITE" id="PS00217">
    <property type="entry name" value="SUGAR_TRANSPORT_2"/>
    <property type="match status" value="1"/>
</dbReference>
<feature type="transmembrane region" description="Helical" evidence="7">
    <location>
        <begin position="72"/>
        <end position="89"/>
    </location>
</feature>